<reference evidence="1 2" key="1">
    <citation type="submission" date="2020-08" db="EMBL/GenBank/DDBJ databases">
        <title>Plant Genome Project.</title>
        <authorList>
            <person name="Zhang R.-G."/>
        </authorList>
    </citation>
    <scope>NUCLEOTIDE SEQUENCE [LARGE SCALE GENOMIC DNA]</scope>
    <source>
        <strain evidence="1">WSP0</strain>
        <tissue evidence="1">Leaf</tissue>
    </source>
</reference>
<gene>
    <name evidence="1" type="ORF">RHGRI_017378</name>
</gene>
<name>A0AAV6JXJ5_9ERIC</name>
<comment type="caution">
    <text evidence="1">The sequence shown here is derived from an EMBL/GenBank/DDBJ whole genome shotgun (WGS) entry which is preliminary data.</text>
</comment>
<dbReference type="EMBL" id="JACTNZ010000006">
    <property type="protein sequence ID" value="KAG5544895.1"/>
    <property type="molecule type" value="Genomic_DNA"/>
</dbReference>
<organism evidence="1 2">
    <name type="scientific">Rhododendron griersonianum</name>
    <dbReference type="NCBI Taxonomy" id="479676"/>
    <lineage>
        <taxon>Eukaryota</taxon>
        <taxon>Viridiplantae</taxon>
        <taxon>Streptophyta</taxon>
        <taxon>Embryophyta</taxon>
        <taxon>Tracheophyta</taxon>
        <taxon>Spermatophyta</taxon>
        <taxon>Magnoliopsida</taxon>
        <taxon>eudicotyledons</taxon>
        <taxon>Gunneridae</taxon>
        <taxon>Pentapetalae</taxon>
        <taxon>asterids</taxon>
        <taxon>Ericales</taxon>
        <taxon>Ericaceae</taxon>
        <taxon>Ericoideae</taxon>
        <taxon>Rhodoreae</taxon>
        <taxon>Rhododendron</taxon>
    </lineage>
</organism>
<keyword evidence="2" id="KW-1185">Reference proteome</keyword>
<dbReference type="Proteomes" id="UP000823749">
    <property type="component" value="Chromosome 6"/>
</dbReference>
<sequence length="78" mass="9086">MVSLNLDRVSVLKSLFGLPFNTSGADDFLEENIKYIEDLTNLLGSKISDEKYPTDTDEKYPRREHKAIPFLFYCSHWI</sequence>
<proteinExistence type="predicted"/>
<protein>
    <submittedName>
        <fullName evidence="1">Uncharacterized protein</fullName>
    </submittedName>
</protein>
<accession>A0AAV6JXJ5</accession>
<dbReference type="AlphaFoldDB" id="A0AAV6JXJ5"/>
<evidence type="ECO:0000313" key="1">
    <source>
        <dbReference type="EMBL" id="KAG5544895.1"/>
    </source>
</evidence>
<evidence type="ECO:0000313" key="2">
    <source>
        <dbReference type="Proteomes" id="UP000823749"/>
    </source>
</evidence>